<dbReference type="InParanoid" id="A0A2V0NU09"/>
<name>A0A2V0NU09_9CHLO</name>
<keyword evidence="2" id="KW-1185">Reference proteome</keyword>
<dbReference type="Proteomes" id="UP000247498">
    <property type="component" value="Unassembled WGS sequence"/>
</dbReference>
<sequence length="292" mass="28759">MAAIRTAKTLFSPLRPSRPPLVAPRMRRPRCSPTVAQAAAPTGLLESAPAGSCSGLSQYPLRADAGASRARAAAWLEPAVQEAVRHIASSSSGRAADPFLLIVRPRGSGPPFAAVPLTPAALEGGWEALAHDLGGGSAEGVLLVQPVPSPAEVPGSSCIASSSGGECKECATAASSTPAASGGASPATTVAAGRVGECCDGGHGTAAAPGTAAAAPPPAGSPHHCCGVSAYYGVVVLGDGGGGSGGGPEGCYLLKTTHLAHPELGCTCSQYCLTRVAKGPSLREQLTASWLV</sequence>
<proteinExistence type="predicted"/>
<protein>
    <submittedName>
        <fullName evidence="1">Uncharacterized protein</fullName>
    </submittedName>
</protein>
<dbReference type="PANTHER" id="PTHR35127:SF1">
    <property type="entry name" value="GENOME ASSEMBLY, CHROMOSOME: A10"/>
    <property type="match status" value="1"/>
</dbReference>
<organism evidence="1 2">
    <name type="scientific">Raphidocelis subcapitata</name>
    <dbReference type="NCBI Taxonomy" id="307507"/>
    <lineage>
        <taxon>Eukaryota</taxon>
        <taxon>Viridiplantae</taxon>
        <taxon>Chlorophyta</taxon>
        <taxon>core chlorophytes</taxon>
        <taxon>Chlorophyceae</taxon>
        <taxon>CS clade</taxon>
        <taxon>Sphaeropleales</taxon>
        <taxon>Selenastraceae</taxon>
        <taxon>Raphidocelis</taxon>
    </lineage>
</organism>
<comment type="caution">
    <text evidence="1">The sequence shown here is derived from an EMBL/GenBank/DDBJ whole genome shotgun (WGS) entry which is preliminary data.</text>
</comment>
<accession>A0A2V0NU09</accession>
<reference evidence="1 2" key="1">
    <citation type="journal article" date="2018" name="Sci. Rep.">
        <title>Raphidocelis subcapitata (=Pseudokirchneriella subcapitata) provides an insight into genome evolution and environmental adaptations in the Sphaeropleales.</title>
        <authorList>
            <person name="Suzuki S."/>
            <person name="Yamaguchi H."/>
            <person name="Nakajima N."/>
            <person name="Kawachi M."/>
        </authorList>
    </citation>
    <scope>NUCLEOTIDE SEQUENCE [LARGE SCALE GENOMIC DNA]</scope>
    <source>
        <strain evidence="1 2">NIES-35</strain>
    </source>
</reference>
<dbReference type="EMBL" id="BDRX01000005">
    <property type="protein sequence ID" value="GBF88407.1"/>
    <property type="molecule type" value="Genomic_DNA"/>
</dbReference>
<dbReference type="PANTHER" id="PTHR35127">
    <property type="entry name" value="OS03G0736900 PROTEIN"/>
    <property type="match status" value="1"/>
</dbReference>
<evidence type="ECO:0000313" key="2">
    <source>
        <dbReference type="Proteomes" id="UP000247498"/>
    </source>
</evidence>
<dbReference type="AlphaFoldDB" id="A0A2V0NU09"/>
<evidence type="ECO:0000313" key="1">
    <source>
        <dbReference type="EMBL" id="GBF88407.1"/>
    </source>
</evidence>
<gene>
    <name evidence="1" type="ORF">Rsub_01119</name>
</gene>